<evidence type="ECO:0000256" key="6">
    <source>
        <dbReference type="RuleBase" id="RU003423"/>
    </source>
</evidence>
<name>A0A538TZS9_UNCEI</name>
<dbReference type="InterPro" id="IPR000089">
    <property type="entry name" value="Biotin_lipoyl"/>
</dbReference>
<dbReference type="Proteomes" id="UP000319771">
    <property type="component" value="Unassembled WGS sequence"/>
</dbReference>
<evidence type="ECO:0000256" key="3">
    <source>
        <dbReference type="ARBA" id="ARBA00022679"/>
    </source>
</evidence>
<proteinExistence type="inferred from homology"/>
<keyword evidence="5 6" id="KW-0012">Acyltransferase</keyword>
<comment type="similarity">
    <text evidence="2 6">Belongs to the 2-oxoacid dehydrogenase family.</text>
</comment>
<dbReference type="PROSITE" id="PS50968">
    <property type="entry name" value="BIOTINYL_LIPOYL"/>
    <property type="match status" value="1"/>
</dbReference>
<dbReference type="Gene3D" id="3.30.559.10">
    <property type="entry name" value="Chloramphenicol acetyltransferase-like domain"/>
    <property type="match status" value="1"/>
</dbReference>
<dbReference type="InterPro" id="IPR023213">
    <property type="entry name" value="CAT-like_dom_sf"/>
</dbReference>
<dbReference type="InterPro" id="IPR011053">
    <property type="entry name" value="Single_hybrid_motif"/>
</dbReference>
<dbReference type="EC" id="2.3.1.-" evidence="6"/>
<dbReference type="FunFam" id="3.30.559.10:FF:000007">
    <property type="entry name" value="Dihydrolipoamide acetyltransferase component of pyruvate dehydrogenase complex"/>
    <property type="match status" value="1"/>
</dbReference>
<dbReference type="GO" id="GO:0031405">
    <property type="term" value="F:lipoic acid binding"/>
    <property type="evidence" value="ECO:0007669"/>
    <property type="project" value="TreeGrafter"/>
</dbReference>
<sequence>MPFEVKLPDIGEGVAEGEIVRWLVKPGDAVKEDQPLVEVMTDKANVEIPAPRTGTIAALLAEEGQVVPVGAVIVTITVAGEVGTAARPGAPAPRGAAAGPEERVPLRGLRRRIAETLRRSLDTAAHFTFVAECEMSAIAAHLARTKPRAQAAGIPLTYLAYVVKALAEPLQQFPLLNASLDDEAHEVVLKHYLHVGIATATADGLTVPVVRDVATRPLLGIAAEIKRLADAARAGTLALDELQGGTFTVTTTGAKGGLLATPIIHHPQVAILGVHEVKLRPVVVDGAIVARDMTNLSLSLDHRVVDGAVGADFLYALIARLAEPESWLGEREIG</sequence>
<dbReference type="GO" id="GO:0005737">
    <property type="term" value="C:cytoplasm"/>
    <property type="evidence" value="ECO:0007669"/>
    <property type="project" value="TreeGrafter"/>
</dbReference>
<dbReference type="SUPFAM" id="SSF51230">
    <property type="entry name" value="Single hybrid motif"/>
    <property type="match status" value="1"/>
</dbReference>
<evidence type="ECO:0000256" key="5">
    <source>
        <dbReference type="ARBA" id="ARBA00023315"/>
    </source>
</evidence>
<dbReference type="PANTHER" id="PTHR43178:SF5">
    <property type="entry name" value="LIPOAMIDE ACYLTRANSFERASE COMPONENT OF BRANCHED-CHAIN ALPHA-KETO ACID DEHYDROGENASE COMPLEX, MITOCHONDRIAL"/>
    <property type="match status" value="1"/>
</dbReference>
<dbReference type="InterPro" id="IPR003016">
    <property type="entry name" value="2-oxoA_DH_lipoyl-BS"/>
</dbReference>
<keyword evidence="4 6" id="KW-0450">Lipoyl</keyword>
<dbReference type="PANTHER" id="PTHR43178">
    <property type="entry name" value="DIHYDROLIPOAMIDE ACETYLTRANSFERASE COMPONENT OF PYRUVATE DEHYDROGENASE COMPLEX"/>
    <property type="match status" value="1"/>
</dbReference>
<comment type="cofactor">
    <cofactor evidence="1 6">
        <name>(R)-lipoate</name>
        <dbReference type="ChEBI" id="CHEBI:83088"/>
    </cofactor>
</comment>
<dbReference type="Pfam" id="PF00364">
    <property type="entry name" value="Biotin_lipoyl"/>
    <property type="match status" value="1"/>
</dbReference>
<feature type="domain" description="Lipoyl-binding" evidence="7">
    <location>
        <begin position="2"/>
        <end position="77"/>
    </location>
</feature>
<dbReference type="SUPFAM" id="SSF52777">
    <property type="entry name" value="CoA-dependent acyltransferases"/>
    <property type="match status" value="1"/>
</dbReference>
<dbReference type="CDD" id="cd06849">
    <property type="entry name" value="lipoyl_domain"/>
    <property type="match status" value="1"/>
</dbReference>
<evidence type="ECO:0000313" key="9">
    <source>
        <dbReference type="Proteomes" id="UP000319771"/>
    </source>
</evidence>
<comment type="caution">
    <text evidence="8">The sequence shown here is derived from an EMBL/GenBank/DDBJ whole genome shotgun (WGS) entry which is preliminary data.</text>
</comment>
<evidence type="ECO:0000313" key="8">
    <source>
        <dbReference type="EMBL" id="TMQ69166.1"/>
    </source>
</evidence>
<evidence type="ECO:0000256" key="2">
    <source>
        <dbReference type="ARBA" id="ARBA00007317"/>
    </source>
</evidence>
<keyword evidence="3 6" id="KW-0808">Transferase</keyword>
<dbReference type="GO" id="GO:0016407">
    <property type="term" value="F:acetyltransferase activity"/>
    <property type="evidence" value="ECO:0007669"/>
    <property type="project" value="TreeGrafter"/>
</dbReference>
<evidence type="ECO:0000259" key="7">
    <source>
        <dbReference type="PROSITE" id="PS50968"/>
    </source>
</evidence>
<dbReference type="Pfam" id="PF00198">
    <property type="entry name" value="2-oxoacid_dh"/>
    <property type="match status" value="1"/>
</dbReference>
<dbReference type="InterPro" id="IPR001078">
    <property type="entry name" value="2-oxoacid_DH_actylTfrase"/>
</dbReference>
<dbReference type="PROSITE" id="PS00189">
    <property type="entry name" value="LIPOYL"/>
    <property type="match status" value="1"/>
</dbReference>
<dbReference type="EMBL" id="VBPB01000334">
    <property type="protein sequence ID" value="TMQ69166.1"/>
    <property type="molecule type" value="Genomic_DNA"/>
</dbReference>
<organism evidence="8 9">
    <name type="scientific">Eiseniibacteriota bacterium</name>
    <dbReference type="NCBI Taxonomy" id="2212470"/>
    <lineage>
        <taxon>Bacteria</taxon>
        <taxon>Candidatus Eiseniibacteriota</taxon>
    </lineage>
</organism>
<dbReference type="Gene3D" id="2.40.50.100">
    <property type="match status" value="1"/>
</dbReference>
<gene>
    <name evidence="8" type="ORF">E6K81_15565</name>
</gene>
<accession>A0A538TZS9</accession>
<dbReference type="AlphaFoldDB" id="A0A538TZS9"/>
<protein>
    <recommendedName>
        <fullName evidence="6">Dihydrolipoamide acetyltransferase component of pyruvate dehydrogenase complex</fullName>
        <ecNumber evidence="6">2.3.1.-</ecNumber>
    </recommendedName>
</protein>
<dbReference type="InterPro" id="IPR050743">
    <property type="entry name" value="2-oxoacid_DH_E2_comp"/>
</dbReference>
<evidence type="ECO:0000256" key="4">
    <source>
        <dbReference type="ARBA" id="ARBA00022823"/>
    </source>
</evidence>
<evidence type="ECO:0000256" key="1">
    <source>
        <dbReference type="ARBA" id="ARBA00001938"/>
    </source>
</evidence>
<reference evidence="8 9" key="1">
    <citation type="journal article" date="2019" name="Nat. Microbiol.">
        <title>Mediterranean grassland soil C-N compound turnover is dependent on rainfall and depth, and is mediated by genomically divergent microorganisms.</title>
        <authorList>
            <person name="Diamond S."/>
            <person name="Andeer P.F."/>
            <person name="Li Z."/>
            <person name="Crits-Christoph A."/>
            <person name="Burstein D."/>
            <person name="Anantharaman K."/>
            <person name="Lane K.R."/>
            <person name="Thomas B.C."/>
            <person name="Pan C."/>
            <person name="Northen T.R."/>
            <person name="Banfield J.F."/>
        </authorList>
    </citation>
    <scope>NUCLEOTIDE SEQUENCE [LARGE SCALE GENOMIC DNA]</scope>
    <source>
        <strain evidence="8">WS_11</strain>
    </source>
</reference>